<dbReference type="OrthoDB" id="1100725at2"/>
<organism evidence="1 2">
    <name type="scientific">Niabella ginsenosidivorans</name>
    <dbReference type="NCBI Taxonomy" id="1176587"/>
    <lineage>
        <taxon>Bacteria</taxon>
        <taxon>Pseudomonadati</taxon>
        <taxon>Bacteroidota</taxon>
        <taxon>Chitinophagia</taxon>
        <taxon>Chitinophagales</taxon>
        <taxon>Chitinophagaceae</taxon>
        <taxon>Niabella</taxon>
    </lineage>
</organism>
<dbReference type="RefSeq" id="WP_067756013.1">
    <property type="nucleotide sequence ID" value="NZ_CP015772.1"/>
</dbReference>
<evidence type="ECO:0000313" key="2">
    <source>
        <dbReference type="Proteomes" id="UP000077667"/>
    </source>
</evidence>
<gene>
    <name evidence="1" type="ORF">A8C56_11605</name>
</gene>
<dbReference type="EMBL" id="CP015772">
    <property type="protein sequence ID" value="ANH81534.1"/>
    <property type="molecule type" value="Genomic_DNA"/>
</dbReference>
<name>A0A1A9I4Q1_9BACT</name>
<dbReference type="STRING" id="1176587.A8C56_11605"/>
<evidence type="ECO:0000313" key="1">
    <source>
        <dbReference type="EMBL" id="ANH81534.1"/>
    </source>
</evidence>
<protein>
    <submittedName>
        <fullName evidence="1">Uncharacterized protein</fullName>
    </submittedName>
</protein>
<dbReference type="KEGG" id="nia:A8C56_11605"/>
<reference evidence="1 2" key="1">
    <citation type="submission" date="2016-05" db="EMBL/GenBank/DDBJ databases">
        <title>Niabella ginsenosidivorans BS26 whole genome sequencing.</title>
        <authorList>
            <person name="Im W.T."/>
            <person name="Siddiqi M.Z."/>
        </authorList>
    </citation>
    <scope>NUCLEOTIDE SEQUENCE [LARGE SCALE GENOMIC DNA]</scope>
    <source>
        <strain evidence="1 2">BS26</strain>
    </source>
</reference>
<accession>A0A1A9I4Q1</accession>
<keyword evidence="2" id="KW-1185">Reference proteome</keyword>
<dbReference type="Proteomes" id="UP000077667">
    <property type="component" value="Chromosome"/>
</dbReference>
<proteinExistence type="predicted"/>
<dbReference type="AlphaFoldDB" id="A0A1A9I4Q1"/>
<sequence>MQRIEALIEKLRTQFNNKAELSQLLITTQMIQREISGAMKETAVLGSTNVAVLMPNMPSLNKRVVVKDAAGMEKEYFSLGGINEDEVDEEEFRILKLQYDAGLYMDEEEDENKHEGKNEIKNGKDIKSKDFDPLIEVPTLFQQVKNGRTGGTVKTEQTVDDGIRPKSPQVIHDLTKDISEADKERFVKNLFRGDEVMYNRCIKTINNFNSLEQAEYWVTRELKTKLGWINNSDVEYFDRLIYRRFASI</sequence>